<evidence type="ECO:0000313" key="2">
    <source>
        <dbReference type="EMBL" id="RCI07203.1"/>
    </source>
</evidence>
<dbReference type="OrthoDB" id="20821at2759"/>
<feature type="domain" description="Senescence" evidence="1">
    <location>
        <begin position="167"/>
        <end position="239"/>
    </location>
</feature>
<feature type="domain" description="Senescence" evidence="1">
    <location>
        <begin position="255"/>
        <end position="326"/>
    </location>
</feature>
<dbReference type="Pfam" id="PF06911">
    <property type="entry name" value="Senescence"/>
    <property type="match status" value="2"/>
</dbReference>
<dbReference type="STRING" id="4846.A0A367KYB1"/>
<dbReference type="PANTHER" id="PTHR21068">
    <property type="entry name" value="SPARTIN"/>
    <property type="match status" value="1"/>
</dbReference>
<comment type="caution">
    <text evidence="2">The sequence shown here is derived from an EMBL/GenBank/DDBJ whole genome shotgun (WGS) entry which is preliminary data.</text>
</comment>
<keyword evidence="3" id="KW-1185">Reference proteome</keyword>
<evidence type="ECO:0000259" key="1">
    <source>
        <dbReference type="Pfam" id="PF06911"/>
    </source>
</evidence>
<sequence>MTLIPITPIKLDPSELLFINQLYDISLSCSKEDLGVGVLKIMLHSEKKLLVLLFNDQQKIILASNSKAWLEENEILIPQIQGGLWKLQCSNQKQLAEIQDIFTLYIKYENRHHLKNTLAIMDPNGQVTQVADNVTIDLDYEDFIESQEKVPVYVHSTDHVRFVSGDTLKTGSDWMASALVFTGQTLAQGISSGSRMIQEKIAPSPTPFHLSEQDKQILDIVHRTTHNLSDATTQALQNFFKGFQIPQPTTHLGWSTFWATATLLDGLRTATGIVLASSRQGITQLVQKKYGSDAGYLAEKTMGSVSHVAHLVYFDAKGISRTVILGGKQDMFEKRETIFDDQEALFEQHAVFEVRK</sequence>
<accession>A0A367KYB1</accession>
<dbReference type="PANTHER" id="PTHR21068:SF43">
    <property type="entry name" value="SPARTIN"/>
    <property type="match status" value="1"/>
</dbReference>
<gene>
    <name evidence="2" type="ORF">CU098_004773</name>
</gene>
<dbReference type="AlphaFoldDB" id="A0A367KYB1"/>
<dbReference type="Proteomes" id="UP000253551">
    <property type="component" value="Unassembled WGS sequence"/>
</dbReference>
<evidence type="ECO:0000313" key="3">
    <source>
        <dbReference type="Proteomes" id="UP000253551"/>
    </source>
</evidence>
<proteinExistence type="predicted"/>
<dbReference type="InterPro" id="IPR045036">
    <property type="entry name" value="Spartin-like"/>
</dbReference>
<dbReference type="GO" id="GO:0005886">
    <property type="term" value="C:plasma membrane"/>
    <property type="evidence" value="ECO:0007669"/>
    <property type="project" value="TreeGrafter"/>
</dbReference>
<dbReference type="EMBL" id="PJQM01000016">
    <property type="protein sequence ID" value="RCI07203.1"/>
    <property type="molecule type" value="Genomic_DNA"/>
</dbReference>
<name>A0A367KYB1_RHIST</name>
<protein>
    <recommendedName>
        <fullName evidence="1">Senescence domain-containing protein</fullName>
    </recommendedName>
</protein>
<organism evidence="2 3">
    <name type="scientific">Rhizopus stolonifer</name>
    <name type="common">Rhizopus nigricans</name>
    <dbReference type="NCBI Taxonomy" id="4846"/>
    <lineage>
        <taxon>Eukaryota</taxon>
        <taxon>Fungi</taxon>
        <taxon>Fungi incertae sedis</taxon>
        <taxon>Mucoromycota</taxon>
        <taxon>Mucoromycotina</taxon>
        <taxon>Mucoromycetes</taxon>
        <taxon>Mucorales</taxon>
        <taxon>Mucorineae</taxon>
        <taxon>Rhizopodaceae</taxon>
        <taxon>Rhizopus</taxon>
    </lineage>
</organism>
<reference evidence="2 3" key="1">
    <citation type="journal article" date="2018" name="G3 (Bethesda)">
        <title>Phylogenetic and Phylogenomic Definition of Rhizopus Species.</title>
        <authorList>
            <person name="Gryganskyi A.P."/>
            <person name="Golan J."/>
            <person name="Dolatabadi S."/>
            <person name="Mondo S."/>
            <person name="Robb S."/>
            <person name="Idnurm A."/>
            <person name="Muszewska A."/>
            <person name="Steczkiewicz K."/>
            <person name="Masonjones S."/>
            <person name="Liao H.L."/>
            <person name="Gajdeczka M.T."/>
            <person name="Anike F."/>
            <person name="Vuek A."/>
            <person name="Anishchenko I.M."/>
            <person name="Voigt K."/>
            <person name="de Hoog G.S."/>
            <person name="Smith M.E."/>
            <person name="Heitman J."/>
            <person name="Vilgalys R."/>
            <person name="Stajich J.E."/>
        </authorList>
    </citation>
    <scope>NUCLEOTIDE SEQUENCE [LARGE SCALE GENOMIC DNA]</scope>
    <source>
        <strain evidence="2 3">LSU 92-RS-03</strain>
    </source>
</reference>
<dbReference type="InterPro" id="IPR009686">
    <property type="entry name" value="Senescence/spartin_C"/>
</dbReference>